<sequence>MGDFYQSGEITTLHRLGIRTLGSCCGHDQYCGGIVIDSHSVAKSIQSGYRVNVHWMPDQDFDNEFPIYQVERFNDSCRNCKWDGCSCSCHDEVKDNE</sequence>
<name>A0A0F9DRQ9_9ZZZZ</name>
<gene>
    <name evidence="1" type="ORF">LCGC14_2165190</name>
</gene>
<accession>A0A0F9DRQ9</accession>
<proteinExistence type="predicted"/>
<dbReference type="EMBL" id="LAZR01027849">
    <property type="protein sequence ID" value="KKL64424.1"/>
    <property type="molecule type" value="Genomic_DNA"/>
</dbReference>
<reference evidence="1" key="1">
    <citation type="journal article" date="2015" name="Nature">
        <title>Complex archaea that bridge the gap between prokaryotes and eukaryotes.</title>
        <authorList>
            <person name="Spang A."/>
            <person name="Saw J.H."/>
            <person name="Jorgensen S.L."/>
            <person name="Zaremba-Niedzwiedzka K."/>
            <person name="Martijn J."/>
            <person name="Lind A.E."/>
            <person name="van Eijk R."/>
            <person name="Schleper C."/>
            <person name="Guy L."/>
            <person name="Ettema T.J."/>
        </authorList>
    </citation>
    <scope>NUCLEOTIDE SEQUENCE</scope>
</reference>
<dbReference type="AlphaFoldDB" id="A0A0F9DRQ9"/>
<protein>
    <submittedName>
        <fullName evidence="1">Uncharacterized protein</fullName>
    </submittedName>
</protein>
<comment type="caution">
    <text evidence="1">The sequence shown here is derived from an EMBL/GenBank/DDBJ whole genome shotgun (WGS) entry which is preliminary data.</text>
</comment>
<evidence type="ECO:0000313" key="1">
    <source>
        <dbReference type="EMBL" id="KKL64424.1"/>
    </source>
</evidence>
<organism evidence="1">
    <name type="scientific">marine sediment metagenome</name>
    <dbReference type="NCBI Taxonomy" id="412755"/>
    <lineage>
        <taxon>unclassified sequences</taxon>
        <taxon>metagenomes</taxon>
        <taxon>ecological metagenomes</taxon>
    </lineage>
</organism>